<comment type="caution">
    <text evidence="3">The sequence shown here is derived from an EMBL/GenBank/DDBJ whole genome shotgun (WGS) entry which is preliminary data.</text>
</comment>
<name>A0A7J9A7J1_9ROSI</name>
<dbReference type="GO" id="GO:0046983">
    <property type="term" value="F:protein dimerization activity"/>
    <property type="evidence" value="ECO:0007669"/>
    <property type="project" value="InterPro"/>
</dbReference>
<feature type="non-terminal residue" evidence="3">
    <location>
        <position position="437"/>
    </location>
</feature>
<reference evidence="3 4" key="1">
    <citation type="journal article" date="2019" name="Genome Biol. Evol.">
        <title>Insights into the evolution of the New World diploid cottons (Gossypium, subgenus Houzingenia) based on genome sequencing.</title>
        <authorList>
            <person name="Grover C.E."/>
            <person name="Arick M.A. 2nd"/>
            <person name="Thrash A."/>
            <person name="Conover J.L."/>
            <person name="Sanders W.S."/>
            <person name="Peterson D.G."/>
            <person name="Frelichowski J.E."/>
            <person name="Scheffler J.A."/>
            <person name="Scheffler B.E."/>
            <person name="Wendel J.F."/>
        </authorList>
    </citation>
    <scope>NUCLEOTIDE SEQUENCE [LARGE SCALE GENOMIC DNA]</scope>
    <source>
        <strain evidence="3">4</strain>
        <tissue evidence="3">Leaf</tissue>
    </source>
</reference>
<dbReference type="PANTHER" id="PTHR32166:SF63">
    <property type="entry name" value="HAT TRANSPOSON SUPERFAMILY PROTEIN"/>
    <property type="match status" value="1"/>
</dbReference>
<proteinExistence type="predicted"/>
<feature type="compositionally biased region" description="Basic and acidic residues" evidence="1">
    <location>
        <begin position="1"/>
        <end position="10"/>
    </location>
</feature>
<feature type="region of interest" description="Disordered" evidence="1">
    <location>
        <begin position="408"/>
        <end position="437"/>
    </location>
</feature>
<dbReference type="PANTHER" id="PTHR32166">
    <property type="entry name" value="OSJNBA0013A04.12 PROTEIN"/>
    <property type="match status" value="1"/>
</dbReference>
<gene>
    <name evidence="3" type="ORF">Golax_007644</name>
</gene>
<protein>
    <recommendedName>
        <fullName evidence="2">HAT C-terminal dimerisation domain-containing protein</fullName>
    </recommendedName>
</protein>
<dbReference type="Proteomes" id="UP000593574">
    <property type="component" value="Unassembled WGS sequence"/>
</dbReference>
<dbReference type="Pfam" id="PF05699">
    <property type="entry name" value="Dimer_Tnp_hAT"/>
    <property type="match status" value="1"/>
</dbReference>
<evidence type="ECO:0000256" key="1">
    <source>
        <dbReference type="SAM" id="MobiDB-lite"/>
    </source>
</evidence>
<organism evidence="3 4">
    <name type="scientific">Gossypium laxum</name>
    <dbReference type="NCBI Taxonomy" id="34288"/>
    <lineage>
        <taxon>Eukaryota</taxon>
        <taxon>Viridiplantae</taxon>
        <taxon>Streptophyta</taxon>
        <taxon>Embryophyta</taxon>
        <taxon>Tracheophyta</taxon>
        <taxon>Spermatophyta</taxon>
        <taxon>Magnoliopsida</taxon>
        <taxon>eudicotyledons</taxon>
        <taxon>Gunneridae</taxon>
        <taxon>Pentapetalae</taxon>
        <taxon>rosids</taxon>
        <taxon>malvids</taxon>
        <taxon>Malvales</taxon>
        <taxon>Malvaceae</taxon>
        <taxon>Malvoideae</taxon>
        <taxon>Gossypium</taxon>
    </lineage>
</organism>
<dbReference type="SUPFAM" id="SSF53098">
    <property type="entry name" value="Ribonuclease H-like"/>
    <property type="match status" value="1"/>
</dbReference>
<feature type="region of interest" description="Disordered" evidence="1">
    <location>
        <begin position="1"/>
        <end position="65"/>
    </location>
</feature>
<accession>A0A7J9A7J1</accession>
<sequence length="437" mass="49429">MVQGREHLHNDAPYLYRQPFPQKRNGCPHNNVAKKTRHQSSESSGDESREYGNTDSMSEDDLEDSVASCKRMVSQSAAVIGDPNQESAGLMNDIRCPGQAEYKIPDCLELKGWILKDEVKEIQEYVQKIRHFIADCPEGPIYLHSCDVSASVGDVNTLQLLLDRVMYEFMERWKSVFWTVNASHCIELMLDEVANMGDVRRTLEKAKTISKFIHGHVTVLNLWRDYMDGHDHVKPTKIKSAVPFVTLENIISEKRNITAMFTSSAWNNTTWSSTVEGKRVAKLVGDASFWRGAGMIVLNIVLSSANVNLAMWWSPYGGEYPELQRFATRKLSQTCVGASKYRLNRSLAEKLLTKGRDRTEEQLLSDLTFVHYNLQLQQQHSQLGVNYDIVADEIGPMNEWIVDDTAEIGSDNGDSTWKDLESAVNGEGPSFEVKEEP</sequence>
<feature type="domain" description="HAT C-terminal dimerisation" evidence="2">
    <location>
        <begin position="306"/>
        <end position="374"/>
    </location>
</feature>
<dbReference type="AlphaFoldDB" id="A0A7J9A7J1"/>
<evidence type="ECO:0000313" key="4">
    <source>
        <dbReference type="Proteomes" id="UP000593574"/>
    </source>
</evidence>
<dbReference type="InterPro" id="IPR008906">
    <property type="entry name" value="HATC_C_dom"/>
</dbReference>
<dbReference type="InterPro" id="IPR012337">
    <property type="entry name" value="RNaseH-like_sf"/>
</dbReference>
<dbReference type="EMBL" id="JABEZV010000009">
    <property type="protein sequence ID" value="MBA0720001.1"/>
    <property type="molecule type" value="Genomic_DNA"/>
</dbReference>
<keyword evidence="4" id="KW-1185">Reference proteome</keyword>
<evidence type="ECO:0000259" key="2">
    <source>
        <dbReference type="Pfam" id="PF05699"/>
    </source>
</evidence>
<evidence type="ECO:0000313" key="3">
    <source>
        <dbReference type="EMBL" id="MBA0720001.1"/>
    </source>
</evidence>